<organism evidence="1 2">
    <name type="scientific">Paraflavitalea soli</name>
    <dbReference type="NCBI Taxonomy" id="2315862"/>
    <lineage>
        <taxon>Bacteria</taxon>
        <taxon>Pseudomonadati</taxon>
        <taxon>Bacteroidota</taxon>
        <taxon>Chitinophagia</taxon>
        <taxon>Chitinophagales</taxon>
        <taxon>Chitinophagaceae</taxon>
        <taxon>Paraflavitalea</taxon>
    </lineage>
</organism>
<dbReference type="OrthoDB" id="1062680at2"/>
<accession>A0A3B7MZP6</accession>
<keyword evidence="2" id="KW-1185">Reference proteome</keyword>
<dbReference type="InterPro" id="IPR025345">
    <property type="entry name" value="DUF4249"/>
</dbReference>
<name>A0A3B7MZP6_9BACT</name>
<dbReference type="RefSeq" id="WP_119053091.1">
    <property type="nucleotide sequence ID" value="NZ_CP032157.1"/>
</dbReference>
<dbReference type="Proteomes" id="UP000263900">
    <property type="component" value="Chromosome"/>
</dbReference>
<dbReference type="PROSITE" id="PS51257">
    <property type="entry name" value="PROKAR_LIPOPROTEIN"/>
    <property type="match status" value="1"/>
</dbReference>
<proteinExistence type="predicted"/>
<gene>
    <name evidence="1" type="ORF">D3H65_25940</name>
</gene>
<protein>
    <submittedName>
        <fullName evidence="1">DUF4249 domain-containing protein</fullName>
    </submittedName>
</protein>
<dbReference type="AlphaFoldDB" id="A0A3B7MZP6"/>
<dbReference type="Pfam" id="PF14054">
    <property type="entry name" value="DUF4249"/>
    <property type="match status" value="1"/>
</dbReference>
<dbReference type="KEGG" id="pseg:D3H65_25940"/>
<evidence type="ECO:0000313" key="1">
    <source>
        <dbReference type="EMBL" id="AXY77215.1"/>
    </source>
</evidence>
<sequence length="381" mass="43231">MKKLFYSCLVLLGMGCKQRFEPPVTAPVNGYLVVDGFINSGNGTTTIRLSRAIALADSARMKNEANAVVRVEGEDNSMFPLPQTSIGIYSTPQLSLNSNVKYRLYIKTTDGKEYTSAYSGIIRTPPIDNIRWEQPDGVQFYINTHDPQNNTRYYRWEWEETWEFHSAFTTTLNYKRNGSGEIIGIDYRYPNMMHDTMNYVCWRTEASTNLLMGSSAKLVRDSIDLPIHSIPRRSQKISQLYSIKVKQYALSKAGYEFLQRMKKNTEQTGTLFDAQPSELMGNIHAKSDPNEVVVGFVEVSDMQEKRIFIRPNELTNWGYIQPCIETKIPNVLDSIKSYSYLTPTNVAELAPSGGIAFYFASDATCVICTLTGVHQKPSFWP</sequence>
<reference evidence="1 2" key="1">
    <citation type="submission" date="2018-09" db="EMBL/GenBank/DDBJ databases">
        <title>Genome sequencing of strain 6GH32-13.</title>
        <authorList>
            <person name="Weon H.-Y."/>
            <person name="Heo J."/>
            <person name="Kwon S.-W."/>
        </authorList>
    </citation>
    <scope>NUCLEOTIDE SEQUENCE [LARGE SCALE GENOMIC DNA]</scope>
    <source>
        <strain evidence="1 2">5GH32-13</strain>
    </source>
</reference>
<evidence type="ECO:0000313" key="2">
    <source>
        <dbReference type="Proteomes" id="UP000263900"/>
    </source>
</evidence>
<dbReference type="EMBL" id="CP032157">
    <property type="protein sequence ID" value="AXY77215.1"/>
    <property type="molecule type" value="Genomic_DNA"/>
</dbReference>